<dbReference type="Proteomes" id="UP000219050">
    <property type="component" value="Chromosome"/>
</dbReference>
<accession>A0A291LWN3</accession>
<dbReference type="RefSeq" id="WP_097372694.1">
    <property type="nucleotide sequence ID" value="NZ_CP021404.1"/>
</dbReference>
<organism evidence="2 3">
    <name type="scientific">Pacificitalea manganoxidans</name>
    <dbReference type="NCBI Taxonomy" id="1411902"/>
    <lineage>
        <taxon>Bacteria</taxon>
        <taxon>Pseudomonadati</taxon>
        <taxon>Pseudomonadota</taxon>
        <taxon>Alphaproteobacteria</taxon>
        <taxon>Rhodobacterales</taxon>
        <taxon>Paracoccaceae</taxon>
        <taxon>Pacificitalea</taxon>
    </lineage>
</organism>
<gene>
    <name evidence="2" type="ORF">CBW24_03485</name>
</gene>
<dbReference type="KEGG" id="cmag:CBW24_03485"/>
<name>A0A291LWN3_9RHOB</name>
<reference evidence="2 3" key="1">
    <citation type="submission" date="2017-05" db="EMBL/GenBank/DDBJ databases">
        <title>Comparative genomic and metabolic analysis of manganese-oxidizing mechanisms in Celeribater manganoxidans DY25T: its adaption to the environment of polymetallic nodule.</title>
        <authorList>
            <person name="Wang X."/>
        </authorList>
    </citation>
    <scope>NUCLEOTIDE SEQUENCE [LARGE SCALE GENOMIC DNA]</scope>
    <source>
        <strain evidence="2 3">DY25</strain>
    </source>
</reference>
<feature type="compositionally biased region" description="Basic and acidic residues" evidence="1">
    <location>
        <begin position="201"/>
        <end position="215"/>
    </location>
</feature>
<evidence type="ECO:0000256" key="1">
    <source>
        <dbReference type="SAM" id="MobiDB-lite"/>
    </source>
</evidence>
<keyword evidence="3" id="KW-1185">Reference proteome</keyword>
<evidence type="ECO:0000313" key="2">
    <source>
        <dbReference type="EMBL" id="ATI41156.1"/>
    </source>
</evidence>
<sequence>MTDTILRVMPREMRLMSERILSLTTLPKGFALMVGDMAMYSQAMGLGGFALLLDRMDQLATANPARLVLNDNGALVLDAQGEHGWIVVPSLMDLLEEQLLHGPTATIAFVNVTDAAELRVACGLGQRRGLKISFDGARATATRAAVADPVLDRVMAHGCDIPAAFWWKLYQTAQTALTPDSVVSRRHAGVNIVLDDGRVIGRSDNDDDTDTRFISRPDTPTETETARRGANE</sequence>
<dbReference type="EMBL" id="CP021404">
    <property type="protein sequence ID" value="ATI41156.1"/>
    <property type="molecule type" value="Genomic_DNA"/>
</dbReference>
<evidence type="ECO:0000313" key="3">
    <source>
        <dbReference type="Proteomes" id="UP000219050"/>
    </source>
</evidence>
<protein>
    <submittedName>
        <fullName evidence="2">Uncharacterized protein</fullName>
    </submittedName>
</protein>
<proteinExistence type="predicted"/>
<dbReference type="AlphaFoldDB" id="A0A291LWN3"/>
<dbReference type="OrthoDB" id="7852436at2"/>
<feature type="region of interest" description="Disordered" evidence="1">
    <location>
        <begin position="201"/>
        <end position="232"/>
    </location>
</feature>